<dbReference type="Pfam" id="PF00082">
    <property type="entry name" value="Peptidase_S8"/>
    <property type="match status" value="1"/>
</dbReference>
<proteinExistence type="inferred from homology"/>
<organism evidence="9 10">
    <name type="scientific">Melanomma pulvis-pyrius CBS 109.77</name>
    <dbReference type="NCBI Taxonomy" id="1314802"/>
    <lineage>
        <taxon>Eukaryota</taxon>
        <taxon>Fungi</taxon>
        <taxon>Dikarya</taxon>
        <taxon>Ascomycota</taxon>
        <taxon>Pezizomycotina</taxon>
        <taxon>Dothideomycetes</taxon>
        <taxon>Pleosporomycetidae</taxon>
        <taxon>Pleosporales</taxon>
        <taxon>Melanommataceae</taxon>
        <taxon>Melanomma</taxon>
    </lineage>
</organism>
<evidence type="ECO:0000256" key="4">
    <source>
        <dbReference type="ARBA" id="ARBA00022825"/>
    </source>
</evidence>
<evidence type="ECO:0000259" key="8">
    <source>
        <dbReference type="Pfam" id="PF00082"/>
    </source>
</evidence>
<dbReference type="InterPro" id="IPR015500">
    <property type="entry name" value="Peptidase_S8_subtilisin-rel"/>
</dbReference>
<keyword evidence="7" id="KW-0732">Signal</keyword>
<accession>A0A6A6X310</accession>
<evidence type="ECO:0000313" key="9">
    <source>
        <dbReference type="EMBL" id="KAF2790890.1"/>
    </source>
</evidence>
<dbReference type="FunFam" id="3.40.50.200:FF:000007">
    <property type="entry name" value="Subtilisin-like serine protease"/>
    <property type="match status" value="1"/>
</dbReference>
<comment type="similarity">
    <text evidence="1 5 6">Belongs to the peptidase S8 family.</text>
</comment>
<dbReference type="PRINTS" id="PR00723">
    <property type="entry name" value="SUBTILISIN"/>
</dbReference>
<dbReference type="PANTHER" id="PTHR43806">
    <property type="entry name" value="PEPTIDASE S8"/>
    <property type="match status" value="1"/>
</dbReference>
<feature type="active site" description="Charge relay system" evidence="5">
    <location>
        <position position="171"/>
    </location>
</feature>
<dbReference type="OrthoDB" id="206201at2759"/>
<dbReference type="PROSITE" id="PS00136">
    <property type="entry name" value="SUBTILASE_ASP"/>
    <property type="match status" value="1"/>
</dbReference>
<evidence type="ECO:0000313" key="10">
    <source>
        <dbReference type="Proteomes" id="UP000799757"/>
    </source>
</evidence>
<protein>
    <submittedName>
        <fullName evidence="9">Subtilisin-like protein</fullName>
    </submittedName>
</protein>
<evidence type="ECO:0000256" key="5">
    <source>
        <dbReference type="PROSITE-ProRule" id="PRU01240"/>
    </source>
</evidence>
<dbReference type="EMBL" id="MU002049">
    <property type="protein sequence ID" value="KAF2790890.1"/>
    <property type="molecule type" value="Genomic_DNA"/>
</dbReference>
<dbReference type="GO" id="GO:0006508">
    <property type="term" value="P:proteolysis"/>
    <property type="evidence" value="ECO:0007669"/>
    <property type="project" value="UniProtKB-KW"/>
</dbReference>
<dbReference type="InterPro" id="IPR023828">
    <property type="entry name" value="Peptidase_S8_Ser-AS"/>
</dbReference>
<dbReference type="InterPro" id="IPR000209">
    <property type="entry name" value="Peptidase_S8/S53_dom"/>
</dbReference>
<keyword evidence="2 5" id="KW-0645">Protease</keyword>
<dbReference type="PROSITE" id="PS00138">
    <property type="entry name" value="SUBTILASE_SER"/>
    <property type="match status" value="1"/>
</dbReference>
<dbReference type="Proteomes" id="UP000799757">
    <property type="component" value="Unassembled WGS sequence"/>
</dbReference>
<keyword evidence="10" id="KW-1185">Reference proteome</keyword>
<dbReference type="CDD" id="cd04077">
    <property type="entry name" value="Peptidases_S8_PCSK9_ProteinaseK_like"/>
    <property type="match status" value="1"/>
</dbReference>
<feature type="chain" id="PRO_5025423109" evidence="7">
    <location>
        <begin position="20"/>
        <end position="481"/>
    </location>
</feature>
<keyword evidence="4 5" id="KW-0720">Serine protease</keyword>
<dbReference type="SUPFAM" id="SSF52743">
    <property type="entry name" value="Subtilisin-like"/>
    <property type="match status" value="1"/>
</dbReference>
<dbReference type="PANTHER" id="PTHR43806:SF11">
    <property type="entry name" value="CEREVISIN-RELATED"/>
    <property type="match status" value="1"/>
</dbReference>
<dbReference type="InterPro" id="IPR036852">
    <property type="entry name" value="Peptidase_S8/S53_dom_sf"/>
</dbReference>
<name>A0A6A6X310_9PLEO</name>
<feature type="active site" description="Charge relay system" evidence="5">
    <location>
        <position position="202"/>
    </location>
</feature>
<evidence type="ECO:0000256" key="1">
    <source>
        <dbReference type="ARBA" id="ARBA00011073"/>
    </source>
</evidence>
<dbReference type="Gene3D" id="3.40.50.200">
    <property type="entry name" value="Peptidase S8/S53 domain"/>
    <property type="match status" value="1"/>
</dbReference>
<dbReference type="InterPro" id="IPR050131">
    <property type="entry name" value="Peptidase_S8_subtilisin-like"/>
</dbReference>
<reference evidence="9" key="1">
    <citation type="journal article" date="2020" name="Stud. Mycol.">
        <title>101 Dothideomycetes genomes: a test case for predicting lifestyles and emergence of pathogens.</title>
        <authorList>
            <person name="Haridas S."/>
            <person name="Albert R."/>
            <person name="Binder M."/>
            <person name="Bloem J."/>
            <person name="Labutti K."/>
            <person name="Salamov A."/>
            <person name="Andreopoulos B."/>
            <person name="Baker S."/>
            <person name="Barry K."/>
            <person name="Bills G."/>
            <person name="Bluhm B."/>
            <person name="Cannon C."/>
            <person name="Castanera R."/>
            <person name="Culley D."/>
            <person name="Daum C."/>
            <person name="Ezra D."/>
            <person name="Gonzalez J."/>
            <person name="Henrissat B."/>
            <person name="Kuo A."/>
            <person name="Liang C."/>
            <person name="Lipzen A."/>
            <person name="Lutzoni F."/>
            <person name="Magnuson J."/>
            <person name="Mondo S."/>
            <person name="Nolan M."/>
            <person name="Ohm R."/>
            <person name="Pangilinan J."/>
            <person name="Park H.-J."/>
            <person name="Ramirez L."/>
            <person name="Alfaro M."/>
            <person name="Sun H."/>
            <person name="Tritt A."/>
            <person name="Yoshinaga Y."/>
            <person name="Zwiers L.-H."/>
            <person name="Turgeon B."/>
            <person name="Goodwin S."/>
            <person name="Spatafora J."/>
            <person name="Crous P."/>
            <person name="Grigoriev I."/>
        </authorList>
    </citation>
    <scope>NUCLEOTIDE SEQUENCE</scope>
    <source>
        <strain evidence="9">CBS 109.77</strain>
    </source>
</reference>
<dbReference type="InterPro" id="IPR034193">
    <property type="entry name" value="PCSK9_ProteinaseK-like"/>
</dbReference>
<sequence length="481" mass="49419">MRTALAFAALLASFSAIIAAPTGEGFIGSKGFKDVPTGGAQNVTTDGKDIILWFKTGDSAIEDSVRAALEYVKRSPEDDSVDVLRNDGFTAVVVKGVDDDNLAAFQAMDSIAQVEEVVGIESFLTQQTNSTWGLQRISNAAGASGDPQAEAYTYTYDDVNLAAGVDVYVVDTGVRTSHAVFQGRATTGFAFTGATAGDGDGHGTHTAGTAAGAKFGVAQGANVIAVKVLGDDGTGSSSDTIAGMNWVINNHNKRKTEPGFVGSLMSMSWGLSGTAKTVNDAVLVAISQGIHVSVAAGNDGADACGSTPAMNGGANSAVVTVGSVNIENQVSTFSNIGKCVDIYAPGEQILSAWNTGDTIINFLSGTSMACPHVSGVMAYLMAQDPATLGQNPAALKAKLLATARSDAFSGSTGGGPAVLLSNGVDAKIQARSEKKWVVTSGDDLPGQKRTVTGGPANWAKDLVKDLNQRWTVHSRDSPLRL</sequence>
<keyword evidence="3 5" id="KW-0378">Hydrolase</keyword>
<evidence type="ECO:0000256" key="7">
    <source>
        <dbReference type="SAM" id="SignalP"/>
    </source>
</evidence>
<dbReference type="GO" id="GO:0004252">
    <property type="term" value="F:serine-type endopeptidase activity"/>
    <property type="evidence" value="ECO:0007669"/>
    <property type="project" value="UniProtKB-UniRule"/>
</dbReference>
<evidence type="ECO:0000256" key="2">
    <source>
        <dbReference type="ARBA" id="ARBA00022670"/>
    </source>
</evidence>
<evidence type="ECO:0000256" key="3">
    <source>
        <dbReference type="ARBA" id="ARBA00022801"/>
    </source>
</evidence>
<feature type="active site" description="Charge relay system" evidence="5">
    <location>
        <position position="367"/>
    </location>
</feature>
<feature type="domain" description="Peptidase S8/S53" evidence="8">
    <location>
        <begin position="164"/>
        <end position="406"/>
    </location>
</feature>
<gene>
    <name evidence="9" type="ORF">K505DRAFT_74706</name>
</gene>
<evidence type="ECO:0000256" key="6">
    <source>
        <dbReference type="RuleBase" id="RU003355"/>
    </source>
</evidence>
<dbReference type="AlphaFoldDB" id="A0A6A6X310"/>
<feature type="signal peptide" evidence="7">
    <location>
        <begin position="1"/>
        <end position="19"/>
    </location>
</feature>
<dbReference type="PROSITE" id="PS51892">
    <property type="entry name" value="SUBTILASE"/>
    <property type="match status" value="1"/>
</dbReference>
<dbReference type="InterPro" id="IPR023827">
    <property type="entry name" value="Peptidase_S8_Asp-AS"/>
</dbReference>